<dbReference type="EMBL" id="FQYO01000002">
    <property type="protein sequence ID" value="SHI60790.1"/>
    <property type="molecule type" value="Genomic_DNA"/>
</dbReference>
<feature type="transmembrane region" description="Helical" evidence="12">
    <location>
        <begin position="333"/>
        <end position="354"/>
    </location>
</feature>
<protein>
    <submittedName>
        <fullName evidence="14">Chloride channel protein, CIC family</fullName>
    </submittedName>
</protein>
<evidence type="ECO:0000256" key="12">
    <source>
        <dbReference type="SAM" id="Phobius"/>
    </source>
</evidence>
<keyword evidence="6 12" id="KW-0472">Membrane</keyword>
<dbReference type="PANTHER" id="PTHR43427">
    <property type="entry name" value="CHLORIDE CHANNEL PROTEIN CLC-E"/>
    <property type="match status" value="1"/>
</dbReference>
<evidence type="ECO:0000313" key="14">
    <source>
        <dbReference type="EMBL" id="SHI60790.1"/>
    </source>
</evidence>
<evidence type="ECO:0000313" key="15">
    <source>
        <dbReference type="Proteomes" id="UP000184292"/>
    </source>
</evidence>
<feature type="transmembrane region" description="Helical" evidence="12">
    <location>
        <begin position="80"/>
        <end position="102"/>
    </location>
</feature>
<feature type="transmembrane region" description="Helical" evidence="12">
    <location>
        <begin position="199"/>
        <end position="216"/>
    </location>
</feature>
<dbReference type="GO" id="GO:0034707">
    <property type="term" value="C:chloride channel complex"/>
    <property type="evidence" value="ECO:0007669"/>
    <property type="project" value="UniProtKB-KW"/>
</dbReference>
<feature type="transmembrane region" description="Helical" evidence="12">
    <location>
        <begin position="374"/>
        <end position="394"/>
    </location>
</feature>
<evidence type="ECO:0000256" key="6">
    <source>
        <dbReference type="ARBA" id="ARBA00023136"/>
    </source>
</evidence>
<keyword evidence="10" id="KW-0129">CBS domain</keyword>
<comment type="subcellular location">
    <subcellularLocation>
        <location evidence="1">Membrane</location>
        <topology evidence="1">Multi-pass membrane protein</topology>
    </subcellularLocation>
</comment>
<accession>A0A1M6CID2</accession>
<proteinExistence type="predicted"/>
<sequence length="605" mass="61566">MPTDPPRSSGPGTRADAGPGPAGGGGPGLAGGAGTPGERGAPARARPAAGLVRAGAGAASGAVARAWDLLLRRGPDQAQFWVIALALGIVAGGAAVAFRWVVARMQAALYGTDDINTLGSFAATLDWHWIVLIPVAGGLAVGLLLHRFQMDGRVRGVPEVIEGAALYDGRVERRRGILSTLASAITLSTGGSTGREGPVVHLAAILSSWIAVRINASGMVGRDLLGCAVAAGVAASFNAPIAGAIFALEVVLRHYAIHAFAPIAIASVAGAVTSRIAFGDVREFDLPVQSALAFYVELPAFLLLGLLCGAVAVVLMRSIFFADRVGSAVQARLALPIWARPMGAGLLLGLMALAWPEIIGVGYETTNRALSGEYGFFACVTLVAVKVAAVAVTLGGRMGGGVFSPALMVGALTGLAFGSVATALVPEMSGEGALYALAGLGAVTASVLGAPVSTTLIVFELTGDWQAAVAVLAAVSTAVAVSSRAVDHSFFLTALGKRGVRLAAGPQAWLLGTLRAEEVMRGPDHPRAADAEIAERLVTEGTYLPRDATLEEAMPVFEATGAAFLPVVRFPPGDSPPEIVGAVFQTDALRALNAALVAQAREEHS</sequence>
<evidence type="ECO:0000256" key="9">
    <source>
        <dbReference type="ARBA" id="ARBA00023303"/>
    </source>
</evidence>
<evidence type="ECO:0000256" key="8">
    <source>
        <dbReference type="ARBA" id="ARBA00023214"/>
    </source>
</evidence>
<evidence type="ECO:0000259" key="13">
    <source>
        <dbReference type="PROSITE" id="PS51371"/>
    </source>
</evidence>
<keyword evidence="7" id="KW-0869">Chloride channel</keyword>
<keyword evidence="4 12" id="KW-1133">Transmembrane helix</keyword>
<evidence type="ECO:0000256" key="3">
    <source>
        <dbReference type="ARBA" id="ARBA00022692"/>
    </source>
</evidence>
<dbReference type="InterPro" id="IPR014743">
    <property type="entry name" value="Cl-channel_core"/>
</dbReference>
<evidence type="ECO:0000256" key="1">
    <source>
        <dbReference type="ARBA" id="ARBA00004141"/>
    </source>
</evidence>
<dbReference type="InterPro" id="IPR050368">
    <property type="entry name" value="ClC-type_chloride_channel"/>
</dbReference>
<keyword evidence="2" id="KW-0813">Transport</keyword>
<dbReference type="InterPro" id="IPR000644">
    <property type="entry name" value="CBS_dom"/>
</dbReference>
<evidence type="ECO:0000256" key="2">
    <source>
        <dbReference type="ARBA" id="ARBA00022448"/>
    </source>
</evidence>
<evidence type="ECO:0000256" key="7">
    <source>
        <dbReference type="ARBA" id="ARBA00023173"/>
    </source>
</evidence>
<dbReference type="AlphaFoldDB" id="A0A1M6CID2"/>
<feature type="transmembrane region" description="Helical" evidence="12">
    <location>
        <begin position="406"/>
        <end position="426"/>
    </location>
</feature>
<feature type="compositionally biased region" description="Gly residues" evidence="11">
    <location>
        <begin position="20"/>
        <end position="37"/>
    </location>
</feature>
<reference evidence="14 15" key="1">
    <citation type="submission" date="2016-11" db="EMBL/GenBank/DDBJ databases">
        <authorList>
            <person name="Jaros S."/>
            <person name="Januszkiewicz K."/>
            <person name="Wedrychowicz H."/>
        </authorList>
    </citation>
    <scope>NUCLEOTIDE SEQUENCE [LARGE SCALE GENOMIC DNA]</scope>
    <source>
        <strain evidence="14 15">DSM 100565</strain>
    </source>
</reference>
<keyword evidence="9" id="KW-0407">Ion channel</keyword>
<feature type="transmembrane region" description="Helical" evidence="12">
    <location>
        <begin position="127"/>
        <end position="145"/>
    </location>
</feature>
<dbReference type="InterPro" id="IPR001807">
    <property type="entry name" value="ClC"/>
</dbReference>
<name>A0A1M6CID2_9RHOB</name>
<dbReference type="Gene3D" id="1.10.3080.10">
    <property type="entry name" value="Clc chloride channel"/>
    <property type="match status" value="1"/>
</dbReference>
<feature type="transmembrane region" description="Helical" evidence="12">
    <location>
        <begin position="255"/>
        <end position="278"/>
    </location>
</feature>
<feature type="transmembrane region" description="Helical" evidence="12">
    <location>
        <begin position="228"/>
        <end position="248"/>
    </location>
</feature>
<evidence type="ECO:0000256" key="11">
    <source>
        <dbReference type="SAM" id="MobiDB-lite"/>
    </source>
</evidence>
<feature type="transmembrane region" description="Helical" evidence="12">
    <location>
        <begin position="298"/>
        <end position="321"/>
    </location>
</feature>
<evidence type="ECO:0000256" key="4">
    <source>
        <dbReference type="ARBA" id="ARBA00022989"/>
    </source>
</evidence>
<organism evidence="14 15">
    <name type="scientific">Wenxinia saemankumensis</name>
    <dbReference type="NCBI Taxonomy" id="1447782"/>
    <lineage>
        <taxon>Bacteria</taxon>
        <taxon>Pseudomonadati</taxon>
        <taxon>Pseudomonadota</taxon>
        <taxon>Alphaproteobacteria</taxon>
        <taxon>Rhodobacterales</taxon>
        <taxon>Roseobacteraceae</taxon>
        <taxon>Wenxinia</taxon>
    </lineage>
</organism>
<feature type="transmembrane region" description="Helical" evidence="12">
    <location>
        <begin position="432"/>
        <end position="459"/>
    </location>
</feature>
<feature type="region of interest" description="Disordered" evidence="11">
    <location>
        <begin position="1"/>
        <end position="46"/>
    </location>
</feature>
<evidence type="ECO:0000256" key="5">
    <source>
        <dbReference type="ARBA" id="ARBA00023065"/>
    </source>
</evidence>
<dbReference type="PRINTS" id="PR00762">
    <property type="entry name" value="CLCHANNEL"/>
</dbReference>
<feature type="compositionally biased region" description="Low complexity" evidence="11">
    <location>
        <begin position="10"/>
        <end position="19"/>
    </location>
</feature>
<keyword evidence="5" id="KW-0406">Ion transport</keyword>
<keyword evidence="3 12" id="KW-0812">Transmembrane</keyword>
<gene>
    <name evidence="14" type="ORF">SAMN05444417_1208</name>
</gene>
<dbReference type="STRING" id="1447782.SAMN05444417_1208"/>
<dbReference type="GO" id="GO:0005254">
    <property type="term" value="F:chloride channel activity"/>
    <property type="evidence" value="ECO:0007669"/>
    <property type="project" value="UniProtKB-KW"/>
</dbReference>
<dbReference type="OrthoDB" id="9767361at2"/>
<dbReference type="SUPFAM" id="SSF81340">
    <property type="entry name" value="Clc chloride channel"/>
    <property type="match status" value="1"/>
</dbReference>
<dbReference type="CDD" id="cd00400">
    <property type="entry name" value="Voltage_gated_ClC"/>
    <property type="match status" value="1"/>
</dbReference>
<dbReference type="Proteomes" id="UP000184292">
    <property type="component" value="Unassembled WGS sequence"/>
</dbReference>
<keyword evidence="8" id="KW-0868">Chloride</keyword>
<dbReference type="PROSITE" id="PS51371">
    <property type="entry name" value="CBS"/>
    <property type="match status" value="1"/>
</dbReference>
<dbReference type="Pfam" id="PF00654">
    <property type="entry name" value="Voltage_CLC"/>
    <property type="match status" value="1"/>
</dbReference>
<keyword evidence="15" id="KW-1185">Reference proteome</keyword>
<evidence type="ECO:0000256" key="10">
    <source>
        <dbReference type="PROSITE-ProRule" id="PRU00703"/>
    </source>
</evidence>
<dbReference type="PANTHER" id="PTHR43427:SF6">
    <property type="entry name" value="CHLORIDE CHANNEL PROTEIN CLC-E"/>
    <property type="match status" value="1"/>
</dbReference>
<feature type="domain" description="CBS" evidence="13">
    <location>
        <begin position="537"/>
        <end position="603"/>
    </location>
</feature>